<dbReference type="AlphaFoldDB" id="A0A0G0N729"/>
<dbReference type="STRING" id="1618550.UT39_C0009G0003"/>
<comment type="caution">
    <text evidence="2">The sequence shown here is derived from an EMBL/GenBank/DDBJ whole genome shotgun (WGS) entry which is preliminary data.</text>
</comment>
<dbReference type="InterPro" id="IPR000836">
    <property type="entry name" value="PRTase_dom"/>
</dbReference>
<comment type="similarity">
    <text evidence="1">Belongs to the ComF/GntX family.</text>
</comment>
<dbReference type="PANTHER" id="PTHR47505">
    <property type="entry name" value="DNA UTILIZATION PROTEIN YHGH"/>
    <property type="match status" value="1"/>
</dbReference>
<dbReference type="PANTHER" id="PTHR47505:SF1">
    <property type="entry name" value="DNA UTILIZATION PROTEIN YHGH"/>
    <property type="match status" value="1"/>
</dbReference>
<evidence type="ECO:0000313" key="3">
    <source>
        <dbReference type="Proteomes" id="UP000034246"/>
    </source>
</evidence>
<dbReference type="CDD" id="cd06223">
    <property type="entry name" value="PRTases_typeI"/>
    <property type="match status" value="1"/>
</dbReference>
<gene>
    <name evidence="2" type="ORF">UT39_C0009G0003</name>
</gene>
<name>A0A0G0N729_9BACT</name>
<evidence type="ECO:0008006" key="4">
    <source>
        <dbReference type="Google" id="ProtNLM"/>
    </source>
</evidence>
<protein>
    <recommendedName>
        <fullName evidence="4">Phosphoribosyltransferase</fullName>
    </recommendedName>
</protein>
<proteinExistence type="inferred from homology"/>
<evidence type="ECO:0000256" key="1">
    <source>
        <dbReference type="ARBA" id="ARBA00008007"/>
    </source>
</evidence>
<sequence length="226" mass="25260">MGFLDIIFPVNCLECGKETKYLCDNCLAKVGNARLFCLECHKAAIDGATHAGCKKKYSIDFAISAWGYSGVVRKAILKLKYNFAYKIADELAWGFTKKLVSEVSVLPKDALLLPIPLYKSRENWRGFNQSEKMGEIVADKFGWEYNLNVLIRSKKTKPQAELSGRQRAVNLQGVFSLSRDSLKFSSYKLPLVLFDDVLTTGSTLREACKVLKRNGAKTVWGLTIAA</sequence>
<dbReference type="InterPro" id="IPR051910">
    <property type="entry name" value="ComF/GntX_DNA_util-trans"/>
</dbReference>
<dbReference type="Proteomes" id="UP000034246">
    <property type="component" value="Unassembled WGS sequence"/>
</dbReference>
<dbReference type="SUPFAM" id="SSF53271">
    <property type="entry name" value="PRTase-like"/>
    <property type="match status" value="1"/>
</dbReference>
<accession>A0A0G0N729</accession>
<dbReference type="EMBL" id="LBWP01000009">
    <property type="protein sequence ID" value="KKR11243.1"/>
    <property type="molecule type" value="Genomic_DNA"/>
</dbReference>
<organism evidence="2 3">
    <name type="scientific">Candidatus Woesebacteria bacterium GW2011_GWA1_39_21</name>
    <dbReference type="NCBI Taxonomy" id="1618550"/>
    <lineage>
        <taxon>Bacteria</taxon>
        <taxon>Candidatus Woeseibacteriota</taxon>
    </lineage>
</organism>
<dbReference type="InterPro" id="IPR029057">
    <property type="entry name" value="PRTase-like"/>
</dbReference>
<evidence type="ECO:0000313" key="2">
    <source>
        <dbReference type="EMBL" id="KKR11243.1"/>
    </source>
</evidence>
<dbReference type="Gene3D" id="3.40.50.2020">
    <property type="match status" value="1"/>
</dbReference>
<reference evidence="2 3" key="1">
    <citation type="journal article" date="2015" name="Nature">
        <title>rRNA introns, odd ribosomes, and small enigmatic genomes across a large radiation of phyla.</title>
        <authorList>
            <person name="Brown C.T."/>
            <person name="Hug L.A."/>
            <person name="Thomas B.C."/>
            <person name="Sharon I."/>
            <person name="Castelle C.J."/>
            <person name="Singh A."/>
            <person name="Wilkins M.J."/>
            <person name="Williams K.H."/>
            <person name="Banfield J.F."/>
        </authorList>
    </citation>
    <scope>NUCLEOTIDE SEQUENCE [LARGE SCALE GENOMIC DNA]</scope>
</reference>